<sequence>MKISRLSVKVLFLSCVLGVTGSAYGDNNDKSSESNQLGSSSTIARTITFGVVPQQAASTLARLWSPVLSELSQNANFQLRFATAPDIPTFEKRLASGEYDVAYMNPYHYTVFHEAPGYQALVKQKGKQIKGIIVVRKESSIRSIDELNNKDVFFPAPAAFAASVLPRANLKIRGLENRVKYVGSHDSVYLAVEQGLADAGGGVKRTFKTMDKATTSQLRVLWETPGYTPHAIAVHPRVPAGIVEELRQGFVELSSSSQGAEVLNVLGLKSFEAAKNSDWDDVRSLGLGTFEKPLENSSDIADKPSVKGEL</sequence>
<feature type="chain" id="PRO_5018974004" evidence="1">
    <location>
        <begin position="26"/>
        <end position="310"/>
    </location>
</feature>
<dbReference type="EMBL" id="RXNU01000019">
    <property type="protein sequence ID" value="RTR36741.1"/>
    <property type="molecule type" value="Genomic_DNA"/>
</dbReference>
<accession>A0A431WMS3</accession>
<dbReference type="AlphaFoldDB" id="A0A431WMS3"/>
<dbReference type="Gene3D" id="3.40.190.10">
    <property type="entry name" value="Periplasmic binding protein-like II"/>
    <property type="match status" value="2"/>
</dbReference>
<dbReference type="RefSeq" id="WP_126523210.1">
    <property type="nucleotide sequence ID" value="NZ_RXNU01000019.1"/>
</dbReference>
<dbReference type="Proteomes" id="UP000267448">
    <property type="component" value="Unassembled WGS sequence"/>
</dbReference>
<evidence type="ECO:0000313" key="2">
    <source>
        <dbReference type="EMBL" id="RTR36741.1"/>
    </source>
</evidence>
<gene>
    <name evidence="2" type="ORF">EKG38_22410</name>
</gene>
<evidence type="ECO:0000256" key="1">
    <source>
        <dbReference type="SAM" id="SignalP"/>
    </source>
</evidence>
<feature type="signal peptide" evidence="1">
    <location>
        <begin position="1"/>
        <end position="25"/>
    </location>
</feature>
<protein>
    <submittedName>
        <fullName evidence="2">Phosphate/phosphite/phosphonate ABC transporter substrate-binding protein</fullName>
    </submittedName>
</protein>
<keyword evidence="1" id="KW-0732">Signal</keyword>
<reference evidence="2 3" key="1">
    <citation type="submission" date="2018-12" db="EMBL/GenBank/DDBJ databases">
        <authorList>
            <person name="Yu L."/>
        </authorList>
    </citation>
    <scope>NUCLEOTIDE SEQUENCE [LARGE SCALE GENOMIC DNA]</scope>
    <source>
        <strain evidence="2 3">HAW-EB2</strain>
    </source>
</reference>
<dbReference type="CDD" id="cd01071">
    <property type="entry name" value="PBP2_PhnD_like"/>
    <property type="match status" value="1"/>
</dbReference>
<evidence type="ECO:0000313" key="3">
    <source>
        <dbReference type="Proteomes" id="UP000267448"/>
    </source>
</evidence>
<proteinExistence type="predicted"/>
<dbReference type="PANTHER" id="PTHR35841">
    <property type="entry name" value="PHOSPHONATES-BINDING PERIPLASMIC PROTEIN"/>
    <property type="match status" value="1"/>
</dbReference>
<comment type="caution">
    <text evidence="2">The sequence shown here is derived from an EMBL/GenBank/DDBJ whole genome shotgun (WGS) entry which is preliminary data.</text>
</comment>
<keyword evidence="3" id="KW-1185">Reference proteome</keyword>
<dbReference type="SUPFAM" id="SSF53850">
    <property type="entry name" value="Periplasmic binding protein-like II"/>
    <property type="match status" value="1"/>
</dbReference>
<organism evidence="2 3">
    <name type="scientific">Shewanella canadensis</name>
    <dbReference type="NCBI Taxonomy" id="271096"/>
    <lineage>
        <taxon>Bacteria</taxon>
        <taxon>Pseudomonadati</taxon>
        <taxon>Pseudomonadota</taxon>
        <taxon>Gammaproteobacteria</taxon>
        <taxon>Alteromonadales</taxon>
        <taxon>Shewanellaceae</taxon>
        <taxon>Shewanella</taxon>
    </lineage>
</organism>
<name>A0A431WMS3_9GAMM</name>
<dbReference type="Pfam" id="PF12974">
    <property type="entry name" value="Phosphonate-bd"/>
    <property type="match status" value="1"/>
</dbReference>
<dbReference type="OrthoDB" id="5343002at2"/>
<dbReference type="PANTHER" id="PTHR35841:SF1">
    <property type="entry name" value="PHOSPHONATES-BINDING PERIPLASMIC PROTEIN"/>
    <property type="match status" value="1"/>
</dbReference>